<dbReference type="RefSeq" id="WP_169402541.1">
    <property type="nucleotide sequence ID" value="NZ_JAADJU010000004.1"/>
</dbReference>
<keyword evidence="2" id="KW-1185">Reference proteome</keyword>
<sequence>MSTKIYVVLNGDGKSIQTYFGTTDQDPAEWPGITSVQSSDQIYHDYYALMTTYGMQYGMVVPD</sequence>
<name>A0A848MIQ1_9GAMM</name>
<reference evidence="1 2" key="2">
    <citation type="submission" date="2020-06" db="EMBL/GenBank/DDBJ databases">
        <title>Polyphasic characterization of a Rahnella strain isolated from tree sap.</title>
        <authorList>
            <person name="Kim I.S."/>
        </authorList>
    </citation>
    <scope>NUCLEOTIDE SEQUENCE [LARGE SCALE GENOMIC DNA]</scope>
    <source>
        <strain evidence="1 2">SAP-1</strain>
    </source>
</reference>
<dbReference type="AlphaFoldDB" id="A0A848MIQ1"/>
<dbReference type="EMBL" id="JAADJU010000004">
    <property type="protein sequence ID" value="NMP26832.1"/>
    <property type="molecule type" value="Genomic_DNA"/>
</dbReference>
<organism evidence="1 2">
    <name type="scientific">Rouxiella aceris</name>
    <dbReference type="NCBI Taxonomy" id="2703884"/>
    <lineage>
        <taxon>Bacteria</taxon>
        <taxon>Pseudomonadati</taxon>
        <taxon>Pseudomonadota</taxon>
        <taxon>Gammaproteobacteria</taxon>
        <taxon>Enterobacterales</taxon>
        <taxon>Yersiniaceae</taxon>
        <taxon>Rouxiella</taxon>
    </lineage>
</organism>
<gene>
    <name evidence="1" type="ORF">GW590_08145</name>
</gene>
<dbReference type="Proteomes" id="UP000585363">
    <property type="component" value="Unassembled WGS sequence"/>
</dbReference>
<evidence type="ECO:0000313" key="2">
    <source>
        <dbReference type="Proteomes" id="UP000585363"/>
    </source>
</evidence>
<accession>A0A848MIQ1</accession>
<reference evidence="1 2" key="1">
    <citation type="submission" date="2020-01" db="EMBL/GenBank/DDBJ databases">
        <authorList>
            <person name="Lee S.D."/>
        </authorList>
    </citation>
    <scope>NUCLEOTIDE SEQUENCE [LARGE SCALE GENOMIC DNA]</scope>
    <source>
        <strain evidence="1 2">SAP-1</strain>
    </source>
</reference>
<comment type="caution">
    <text evidence="1">The sequence shown here is derived from an EMBL/GenBank/DDBJ whole genome shotgun (WGS) entry which is preliminary data.</text>
</comment>
<evidence type="ECO:0000313" key="1">
    <source>
        <dbReference type="EMBL" id="NMP26832.1"/>
    </source>
</evidence>
<protein>
    <submittedName>
        <fullName evidence="1">Uncharacterized protein</fullName>
    </submittedName>
</protein>
<proteinExistence type="predicted"/>